<evidence type="ECO:0000313" key="3">
    <source>
        <dbReference type="Proteomes" id="UP000038830"/>
    </source>
</evidence>
<gene>
    <name evidence="2" type="ORF">BN1211_0486</name>
</gene>
<dbReference type="Proteomes" id="UP000038830">
    <property type="component" value="Unassembled WGS sequence"/>
</dbReference>
<name>A0A0H5BYL6_CYBJN</name>
<dbReference type="AlphaFoldDB" id="A0A0H5BYL6"/>
<organism evidence="2 3">
    <name type="scientific">Cyberlindnera jadinii (strain ATCC 18201 / CBS 1600 / BCRC 20928 / JCM 3617 / NBRC 0987 / NRRL Y-1542)</name>
    <name type="common">Torula yeast</name>
    <name type="synonym">Candida utilis</name>
    <dbReference type="NCBI Taxonomy" id="983966"/>
    <lineage>
        <taxon>Eukaryota</taxon>
        <taxon>Fungi</taxon>
        <taxon>Dikarya</taxon>
        <taxon>Ascomycota</taxon>
        <taxon>Saccharomycotina</taxon>
        <taxon>Saccharomycetes</taxon>
        <taxon>Phaffomycetales</taxon>
        <taxon>Phaffomycetaceae</taxon>
        <taxon>Cyberlindnera</taxon>
    </lineage>
</organism>
<accession>A0A0H5BYL6</accession>
<feature type="compositionally biased region" description="Polar residues" evidence="1">
    <location>
        <begin position="86"/>
        <end position="98"/>
    </location>
</feature>
<evidence type="ECO:0000256" key="1">
    <source>
        <dbReference type="SAM" id="MobiDB-lite"/>
    </source>
</evidence>
<sequence length="98" mass="10107">MPVDVPPLLADNAACFSVQSGSAWTVASGCASTSVPVCPSLSLSVSTSLSEPMYSETGSQPGHHRSFQTPTSTSHTSHTTNLPSSVGQQTPTKLKTCQ</sequence>
<feature type="compositionally biased region" description="Low complexity" evidence="1">
    <location>
        <begin position="69"/>
        <end position="85"/>
    </location>
</feature>
<protein>
    <submittedName>
        <fullName evidence="2">Uncharacterized protein</fullName>
    </submittedName>
</protein>
<proteinExistence type="predicted"/>
<reference evidence="3" key="1">
    <citation type="journal article" date="2015" name="J. Biotechnol.">
        <title>The structure of the Cyberlindnera jadinii genome and its relation to Candida utilis analyzed by the occurrence of single nucleotide polymorphisms.</title>
        <authorList>
            <person name="Rupp O."/>
            <person name="Brinkrolf K."/>
            <person name="Buerth C."/>
            <person name="Kunigo M."/>
            <person name="Schneider J."/>
            <person name="Jaenicke S."/>
            <person name="Goesmann A."/>
            <person name="Puehler A."/>
            <person name="Jaeger K.-E."/>
            <person name="Ernst J.F."/>
        </authorList>
    </citation>
    <scope>NUCLEOTIDE SEQUENCE [LARGE SCALE GENOMIC DNA]</scope>
    <source>
        <strain evidence="3">ATCC 18201 / CBS 1600 / BCRC 20928 / JCM 3617 / NBRC 0987 / NRRL Y-1542</strain>
    </source>
</reference>
<dbReference type="EMBL" id="CDQK01000001">
    <property type="protein sequence ID" value="CEP20583.1"/>
    <property type="molecule type" value="Genomic_DNA"/>
</dbReference>
<evidence type="ECO:0000313" key="2">
    <source>
        <dbReference type="EMBL" id="CEP20583.1"/>
    </source>
</evidence>
<feature type="region of interest" description="Disordered" evidence="1">
    <location>
        <begin position="49"/>
        <end position="98"/>
    </location>
</feature>